<feature type="transmembrane region" description="Helical" evidence="6">
    <location>
        <begin position="221"/>
        <end position="240"/>
    </location>
</feature>
<dbReference type="GO" id="GO:0005886">
    <property type="term" value="C:plasma membrane"/>
    <property type="evidence" value="ECO:0007669"/>
    <property type="project" value="UniProtKB-SubCell"/>
</dbReference>
<evidence type="ECO:0000256" key="2">
    <source>
        <dbReference type="ARBA" id="ARBA00022475"/>
    </source>
</evidence>
<evidence type="ECO:0000256" key="3">
    <source>
        <dbReference type="ARBA" id="ARBA00022692"/>
    </source>
</evidence>
<protein>
    <submittedName>
        <fullName evidence="7">ABC transporter permease</fullName>
    </submittedName>
</protein>
<dbReference type="KEGG" id="lrs:PX52LOC_04263"/>
<dbReference type="GO" id="GO:0022857">
    <property type="term" value="F:transmembrane transporter activity"/>
    <property type="evidence" value="ECO:0007669"/>
    <property type="project" value="InterPro"/>
</dbReference>
<keyword evidence="3 6" id="KW-0812">Transmembrane</keyword>
<dbReference type="Proteomes" id="UP000324974">
    <property type="component" value="Chromosome"/>
</dbReference>
<evidence type="ECO:0000256" key="1">
    <source>
        <dbReference type="ARBA" id="ARBA00004651"/>
    </source>
</evidence>
<proteinExistence type="predicted"/>
<sequence>MTRILGIVGLVTALYAALLLSTPPAGKTDNLIDVANLQGQYGIVTLGAALVIIVGGIDLSIGSVVGCAAVLFGVVMKSGVHPYAAVLLVLAFGATVGLVNGLLVTRLKLQAFLVTLCGMFVYRGLARLIGGTVSRNWVTDPRDPAAHPEFDQPLRGLRFLTIGKDFNGELLFPGEFVLLLVLAAVLGFFLHRTAYGRYWYAIGHNELAAEYAGVNVNRQRVMVYVICSTLAALAGVLLFLNSPSVQSDAGGSSWELFAILGAVLGGCSLRGGEGTAVGMVLGAMVMPVVDNFVNLRGMKSDGIPAVIGLTLLVGTIIDEVIRRRSKAGKV</sequence>
<feature type="transmembrane region" description="Helical" evidence="6">
    <location>
        <begin position="109"/>
        <end position="126"/>
    </location>
</feature>
<feature type="transmembrane region" description="Helical" evidence="6">
    <location>
        <begin position="43"/>
        <end position="76"/>
    </location>
</feature>
<dbReference type="PANTHER" id="PTHR32196">
    <property type="entry name" value="ABC TRANSPORTER PERMEASE PROTEIN YPHD-RELATED-RELATED"/>
    <property type="match status" value="1"/>
</dbReference>
<feature type="transmembrane region" description="Helical" evidence="6">
    <location>
        <begin position="83"/>
        <end position="103"/>
    </location>
</feature>
<organism evidence="7 8">
    <name type="scientific">Limnoglobus roseus</name>
    <dbReference type="NCBI Taxonomy" id="2598579"/>
    <lineage>
        <taxon>Bacteria</taxon>
        <taxon>Pseudomonadati</taxon>
        <taxon>Planctomycetota</taxon>
        <taxon>Planctomycetia</taxon>
        <taxon>Gemmatales</taxon>
        <taxon>Gemmataceae</taxon>
        <taxon>Limnoglobus</taxon>
    </lineage>
</organism>
<dbReference type="RefSeq" id="WP_149111913.1">
    <property type="nucleotide sequence ID" value="NZ_CP042425.1"/>
</dbReference>
<feature type="transmembrane region" description="Helical" evidence="6">
    <location>
        <begin position="170"/>
        <end position="190"/>
    </location>
</feature>
<name>A0A5C1AET0_9BACT</name>
<dbReference type="Pfam" id="PF02653">
    <property type="entry name" value="BPD_transp_2"/>
    <property type="match status" value="1"/>
</dbReference>
<evidence type="ECO:0000256" key="4">
    <source>
        <dbReference type="ARBA" id="ARBA00022989"/>
    </source>
</evidence>
<evidence type="ECO:0000256" key="5">
    <source>
        <dbReference type="ARBA" id="ARBA00023136"/>
    </source>
</evidence>
<dbReference type="InterPro" id="IPR001851">
    <property type="entry name" value="ABC_transp_permease"/>
</dbReference>
<gene>
    <name evidence="7" type="ORF">PX52LOC_04263</name>
</gene>
<keyword evidence="2" id="KW-1003">Cell membrane</keyword>
<dbReference type="PANTHER" id="PTHR32196:SF15">
    <property type="entry name" value="SUGAR ABC TRANSPORTER PERMEASE PROTEIN"/>
    <property type="match status" value="1"/>
</dbReference>
<keyword evidence="4 6" id="KW-1133">Transmembrane helix</keyword>
<evidence type="ECO:0000313" key="7">
    <source>
        <dbReference type="EMBL" id="QEL17280.1"/>
    </source>
</evidence>
<accession>A0A5C1AET0</accession>
<evidence type="ECO:0000313" key="8">
    <source>
        <dbReference type="Proteomes" id="UP000324974"/>
    </source>
</evidence>
<dbReference type="CDD" id="cd06579">
    <property type="entry name" value="TM_PBP1_transp_AraH_like"/>
    <property type="match status" value="1"/>
</dbReference>
<comment type="subcellular location">
    <subcellularLocation>
        <location evidence="1">Cell membrane</location>
        <topology evidence="1">Multi-pass membrane protein</topology>
    </subcellularLocation>
</comment>
<evidence type="ECO:0000256" key="6">
    <source>
        <dbReference type="SAM" id="Phobius"/>
    </source>
</evidence>
<dbReference type="AlphaFoldDB" id="A0A5C1AET0"/>
<keyword evidence="8" id="KW-1185">Reference proteome</keyword>
<dbReference type="EMBL" id="CP042425">
    <property type="protein sequence ID" value="QEL17280.1"/>
    <property type="molecule type" value="Genomic_DNA"/>
</dbReference>
<feature type="transmembrane region" description="Helical" evidence="6">
    <location>
        <begin position="302"/>
        <end position="321"/>
    </location>
</feature>
<keyword evidence="5 6" id="KW-0472">Membrane</keyword>
<dbReference type="OrthoDB" id="9784538at2"/>
<reference evidence="8" key="1">
    <citation type="submission" date="2019-08" db="EMBL/GenBank/DDBJ databases">
        <title>Limnoglobus roseus gen. nov., sp. nov., a novel freshwater planctomycete with a giant genome from the family Gemmataceae.</title>
        <authorList>
            <person name="Kulichevskaya I.S."/>
            <person name="Naumoff D.G."/>
            <person name="Miroshnikov K."/>
            <person name="Ivanova A."/>
            <person name="Philippov D.A."/>
            <person name="Hakobyan A."/>
            <person name="Rijpstra I.C."/>
            <person name="Sinninghe Damste J.S."/>
            <person name="Liesack W."/>
            <person name="Dedysh S.N."/>
        </authorList>
    </citation>
    <scope>NUCLEOTIDE SEQUENCE [LARGE SCALE GENOMIC DNA]</scope>
    <source>
        <strain evidence="8">PX52</strain>
    </source>
</reference>